<dbReference type="GO" id="GO:0005886">
    <property type="term" value="C:plasma membrane"/>
    <property type="evidence" value="ECO:0007669"/>
    <property type="project" value="TreeGrafter"/>
</dbReference>
<evidence type="ECO:0000313" key="4">
    <source>
        <dbReference type="EMBL" id="CRK14807.1"/>
    </source>
</evidence>
<dbReference type="Gene3D" id="1.20.1270.60">
    <property type="entry name" value="Arfaptin homology (AH) domain/BAR domain"/>
    <property type="match status" value="1"/>
</dbReference>
<dbReference type="PROSITE" id="PS51072">
    <property type="entry name" value="MHD"/>
    <property type="match status" value="1"/>
</dbReference>
<dbReference type="EMBL" id="CVQH01005891">
    <property type="protein sequence ID" value="CRK14807.1"/>
    <property type="molecule type" value="Genomic_DNA"/>
</dbReference>
<feature type="region of interest" description="Disordered" evidence="2">
    <location>
        <begin position="537"/>
        <end position="568"/>
    </location>
</feature>
<evidence type="ECO:0000313" key="5">
    <source>
        <dbReference type="Proteomes" id="UP000044602"/>
    </source>
</evidence>
<dbReference type="GO" id="GO:0032153">
    <property type="term" value="C:cell division site"/>
    <property type="evidence" value="ECO:0007669"/>
    <property type="project" value="TreeGrafter"/>
</dbReference>
<dbReference type="Pfam" id="PF10291">
    <property type="entry name" value="muHD"/>
    <property type="match status" value="1"/>
</dbReference>
<evidence type="ECO:0000256" key="1">
    <source>
        <dbReference type="ARBA" id="ARBA00022583"/>
    </source>
</evidence>
<reference evidence="5" key="1">
    <citation type="submission" date="2015-05" db="EMBL/GenBank/DDBJ databases">
        <authorList>
            <person name="Fogelqvist Johan"/>
        </authorList>
    </citation>
    <scope>NUCLEOTIDE SEQUENCE [LARGE SCALE GENOMIC DNA]</scope>
</reference>
<dbReference type="InterPro" id="IPR049609">
    <property type="entry name" value="Syp1-like_MHD"/>
</dbReference>
<feature type="compositionally biased region" description="Basic and acidic residues" evidence="2">
    <location>
        <begin position="293"/>
        <end position="319"/>
    </location>
</feature>
<dbReference type="GO" id="GO:0006897">
    <property type="term" value="P:endocytosis"/>
    <property type="evidence" value="ECO:0007669"/>
    <property type="project" value="UniProtKB-KW"/>
</dbReference>
<dbReference type="CDD" id="cd07650">
    <property type="entry name" value="F-BAR_Syp1p_like"/>
    <property type="match status" value="1"/>
</dbReference>
<dbReference type="PANTHER" id="PTHR23065:SF54">
    <property type="entry name" value="SUPPRESSOR OF YEAST PROFILIN DELETION"/>
    <property type="match status" value="1"/>
</dbReference>
<keyword evidence="1" id="KW-0254">Endocytosis</keyword>
<feature type="region of interest" description="Disordered" evidence="2">
    <location>
        <begin position="433"/>
        <end position="481"/>
    </location>
</feature>
<dbReference type="GO" id="GO:0030139">
    <property type="term" value="C:endocytic vesicle"/>
    <property type="evidence" value="ECO:0007669"/>
    <property type="project" value="TreeGrafter"/>
</dbReference>
<dbReference type="InterPro" id="IPR001060">
    <property type="entry name" value="FCH_dom"/>
</dbReference>
<dbReference type="STRING" id="100787.A0A0G4KYG6"/>
<organism evidence="4 5">
    <name type="scientific">Verticillium longisporum</name>
    <name type="common">Verticillium dahliae var. longisporum</name>
    <dbReference type="NCBI Taxonomy" id="100787"/>
    <lineage>
        <taxon>Eukaryota</taxon>
        <taxon>Fungi</taxon>
        <taxon>Dikarya</taxon>
        <taxon>Ascomycota</taxon>
        <taxon>Pezizomycotina</taxon>
        <taxon>Sordariomycetes</taxon>
        <taxon>Hypocreomycetidae</taxon>
        <taxon>Glomerellales</taxon>
        <taxon>Plectosphaerellaceae</taxon>
        <taxon>Verticillium</taxon>
    </lineage>
</organism>
<protein>
    <recommendedName>
        <fullName evidence="3">MHD domain-containing protein</fullName>
    </recommendedName>
</protein>
<feature type="region of interest" description="Disordered" evidence="2">
    <location>
        <begin position="237"/>
        <end position="420"/>
    </location>
</feature>
<evidence type="ECO:0000259" key="3">
    <source>
        <dbReference type="PROSITE" id="PS51072"/>
    </source>
</evidence>
<dbReference type="CDD" id="cd09264">
    <property type="entry name" value="AP_Syp1_MHD"/>
    <property type="match status" value="1"/>
</dbReference>
<gene>
    <name evidence="4" type="ORF">BN1708_011268</name>
</gene>
<evidence type="ECO:0000256" key="2">
    <source>
        <dbReference type="SAM" id="MobiDB-lite"/>
    </source>
</evidence>
<keyword evidence="5" id="KW-1185">Reference proteome</keyword>
<dbReference type="FunFam" id="1.20.1270.60:FF:000102">
    <property type="entry name" value="WGS project CABT00000000 data, contig 2.23"/>
    <property type="match status" value="1"/>
</dbReference>
<name>A0A0G4KYG6_VERLO</name>
<dbReference type="SUPFAM" id="SSF103657">
    <property type="entry name" value="BAR/IMD domain-like"/>
    <property type="match status" value="1"/>
</dbReference>
<feature type="compositionally biased region" description="Pro residues" evidence="2">
    <location>
        <begin position="439"/>
        <end position="448"/>
    </location>
</feature>
<feature type="compositionally biased region" description="Polar residues" evidence="2">
    <location>
        <begin position="343"/>
        <end position="355"/>
    </location>
</feature>
<dbReference type="InterPro" id="IPR027267">
    <property type="entry name" value="AH/BAR_dom_sf"/>
</dbReference>
<dbReference type="GO" id="GO:0032185">
    <property type="term" value="P:septin cytoskeleton organization"/>
    <property type="evidence" value="ECO:0007669"/>
    <property type="project" value="TreeGrafter"/>
</dbReference>
<dbReference type="Pfam" id="PF00611">
    <property type="entry name" value="FCH"/>
    <property type="match status" value="1"/>
</dbReference>
<proteinExistence type="predicted"/>
<sequence length="887" mass="96036">MDDTTRTEYPSMLGSLQPTQAVHVLTERVKRINKINGEIAEWLQERRRVEEQYVLSLRKLLQFKVPNAQSELGIPSVFQAPWDKILQAVDATAQSHHQLAASIDRDVEAPLRAFGTKPEMQEMIATSGNLSGMARDLDEAQKKVETLGKKGTKGNAQKLEAALSKLNSSTQQWDSSAPFIFESLQALDEQRVNQLRDLLTQYQTHESDQAQRSQATAAETLASMLEISTELEIASFQERATAGRPRLEKRPSTRQTSHTAAGQSHGQSLSQSQSLAPPNHSQIADDTTSERSVPVEHRPPPPPEPRQETKQEGKTESKLRSRIGTMLGRRRQSVHSGFGSLSPGKSGSFGRTGSSHGRPGLSPRTSSSNLGEANNRLSMLPETPSAPNQPNPPQTIRESDERSAHEGTNGVAETTGHAALSRTSSAAVNGADIVDVSDVPPPPGPPPSQLRETENKDAEGFTVPPPATDPISQAQREAAEDNEQMFKLNIQSSPIQEEDPEESQAAITNVASTLGKMSAPTRKVGTVRGRRDVRNTIYVPAPPGRDLTNENPFPSSPPLLSQTSRPSAVATLASEASIAATSDTQSIRSANSLSSLAHQKHPEMTGPGLNSSIIETVTASFEDGVVKSAKISGEIAFSYHGDSDAPESESIRINNFPNLEVIGPNRIFVHNVSPEQPDQFTLNLSHLNKTATAFTYRVHDIAGPDAPSLAEHAPLLLRPTWKPQGDKLGLLLQYSLNPAAKVSGPVTLHNVVFVVTYEGARASGAQTKPSGTHLKEKQLVYWRLPELTLTSEVHKIVCRIVGAENGEPKPGHVEARWEYTPAEGTTLGSGISVSRLEESKGKGKEVAAAEDDPFADEELNSPALPADQRWVDVPLARKVVSGRYEAK</sequence>
<dbReference type="Proteomes" id="UP000044602">
    <property type="component" value="Unassembled WGS sequence"/>
</dbReference>
<dbReference type="PANTHER" id="PTHR23065">
    <property type="entry name" value="PROLINE-SERINE-THREONINE PHOSPHATASE INTERACTING PROTEIN 1"/>
    <property type="match status" value="1"/>
</dbReference>
<feature type="compositionally biased region" description="Low complexity" evidence="2">
    <location>
        <begin position="262"/>
        <end position="275"/>
    </location>
</feature>
<accession>A0A0G4KYG6</accession>
<feature type="compositionally biased region" description="Polar residues" evidence="2">
    <location>
        <begin position="363"/>
        <end position="377"/>
    </location>
</feature>
<feature type="domain" description="MHD" evidence="3">
    <location>
        <begin position="606"/>
        <end position="861"/>
    </location>
</feature>
<dbReference type="AlphaFoldDB" id="A0A0G4KYG6"/>
<feature type="compositionally biased region" description="Polar residues" evidence="2">
    <location>
        <begin position="549"/>
        <end position="566"/>
    </location>
</feature>
<dbReference type="InterPro" id="IPR018808">
    <property type="entry name" value="Muniscin_C"/>
</dbReference>
<dbReference type="InterPro" id="IPR028565">
    <property type="entry name" value="MHD"/>
</dbReference>